<dbReference type="AlphaFoldDB" id="A0A9C7G921"/>
<sequence length="426" mass="48363">MNPIRMFDGVFNTNTLHKASMVSLRPGQFLYGSVEKLLPNSTAIIQFGNMRLFAQLKANINVTDRYWFEVRSGGNDGIELKVVERIGQDQTGSLFLKNLQLPETKQNLQLLEFISLKNLPISKEQLKLAATWVTNQGALTKELMALEWMIEKELPFTKPIFQSLVAVQESQSFYEQLEKVGRYLEQPTTDSSKTIQSLRDVISSILENPPPNELESGKAIQHLLRNLVQSLGLEYEKEVQLWTNAEQDPAEPLQSLKPLLMKAMIELGENGKEVEPLLNRLTGMQLISQESIGPMLQMVLQLPFSFGGKQSDITLQWSGRKTKTGQIDPDFCRILFHLELQSLEQTVIDMQVQNKVVHLSVINDKREIEPIVKALTPILKEKLESNGYMLSFVKVNPTFDKNQIGVPQPNPMNLSTDVYKRVDIKI</sequence>
<gene>
    <name evidence="1" type="ORF">NEOCIP111885_01530</name>
</gene>
<protein>
    <recommendedName>
        <fullName evidence="3">Flagellar hook-length control protein FliK</fullName>
    </recommendedName>
</protein>
<name>A0A9C7G921_9BACI</name>
<dbReference type="RefSeq" id="WP_230496096.1">
    <property type="nucleotide sequence ID" value="NZ_CAKJTG010000007.1"/>
</dbReference>
<organism evidence="1 2">
    <name type="scientific">Pseudoneobacillus rhizosphaerae</name>
    <dbReference type="NCBI Taxonomy" id="2880968"/>
    <lineage>
        <taxon>Bacteria</taxon>
        <taxon>Bacillati</taxon>
        <taxon>Bacillota</taxon>
        <taxon>Bacilli</taxon>
        <taxon>Bacillales</taxon>
        <taxon>Bacillaceae</taxon>
        <taxon>Pseudoneobacillus</taxon>
    </lineage>
</organism>
<comment type="caution">
    <text evidence="1">The sequence shown here is derived from an EMBL/GenBank/DDBJ whole genome shotgun (WGS) entry which is preliminary data.</text>
</comment>
<evidence type="ECO:0000313" key="1">
    <source>
        <dbReference type="EMBL" id="CAG9607838.1"/>
    </source>
</evidence>
<dbReference type="Proteomes" id="UP000789845">
    <property type="component" value="Unassembled WGS sequence"/>
</dbReference>
<evidence type="ECO:0008006" key="3">
    <source>
        <dbReference type="Google" id="ProtNLM"/>
    </source>
</evidence>
<accession>A0A9C7G921</accession>
<reference evidence="1" key="1">
    <citation type="submission" date="2021-10" db="EMBL/GenBank/DDBJ databases">
        <authorList>
            <person name="Criscuolo A."/>
        </authorList>
    </citation>
    <scope>NUCLEOTIDE SEQUENCE</scope>
    <source>
        <strain evidence="1">CIP111885</strain>
    </source>
</reference>
<evidence type="ECO:0000313" key="2">
    <source>
        <dbReference type="Proteomes" id="UP000789845"/>
    </source>
</evidence>
<keyword evidence="2" id="KW-1185">Reference proteome</keyword>
<dbReference type="EMBL" id="CAKJTG010000007">
    <property type="protein sequence ID" value="CAG9607838.1"/>
    <property type="molecule type" value="Genomic_DNA"/>
</dbReference>
<proteinExistence type="predicted"/>